<organism evidence="3 4">
    <name type="scientific">Pedobacter psychrotolerans</name>
    <dbReference type="NCBI Taxonomy" id="1843235"/>
    <lineage>
        <taxon>Bacteria</taxon>
        <taxon>Pseudomonadati</taxon>
        <taxon>Bacteroidota</taxon>
        <taxon>Sphingobacteriia</taxon>
        <taxon>Sphingobacteriales</taxon>
        <taxon>Sphingobacteriaceae</taxon>
        <taxon>Pedobacter</taxon>
    </lineage>
</organism>
<dbReference type="OrthoDB" id="114108at2"/>
<sequence>MILSLFKKNNALFPTLPHPLLRVSVVIPVKNEAECIIDTLNALRMQCDPSGNQIDYHSFEVLVLANNCTDETFKICQAYQLVYPKFAFQVAEITFQGDAAHIGTARRLLMDNAYQRLIQVAGNRGIIVSTDGDSQADPTWLYHILAEMENGVDVVGGRILPRDTPEQSKLHHLRDVTYRLFSSRLESVLDPCISNPWPRHFQCYGPSLAVTCEIYDRSGRLPAIPYLEDEEFRKRLKRVDAKFRHSPNVKIYTSSRLNGRVEFGFSVQLQQWQDMNVKGDQQLVESLETLIFKLSTKNTLRKLWASSKQCAAFHPELNTLAAALSIDFQALKMAVQNNQYFESLWEQIEEHLLSSGHTQIIMEPISKAIASVRQYFSKPIFQPEQNSIAISESDEMQSIAV</sequence>
<reference evidence="2" key="4">
    <citation type="submission" date="2024-05" db="EMBL/GenBank/DDBJ databases">
        <authorList>
            <person name="Sun Q."/>
            <person name="Zhou Y."/>
        </authorList>
    </citation>
    <scope>NUCLEOTIDE SEQUENCE</scope>
    <source>
        <strain evidence="2">CGMCC 1.15644</strain>
    </source>
</reference>
<keyword evidence="5" id="KW-1185">Reference proteome</keyword>
<evidence type="ECO:0000313" key="2">
    <source>
        <dbReference type="EMBL" id="GGE65257.1"/>
    </source>
</evidence>
<dbReference type="AlphaFoldDB" id="A0A4R2H9R6"/>
<dbReference type="RefSeq" id="WP_132534451.1">
    <property type="nucleotide sequence ID" value="NZ_BMJO01000006.1"/>
</dbReference>
<reference evidence="2" key="1">
    <citation type="journal article" date="2014" name="Int. J. Syst. Evol. Microbiol.">
        <title>Complete genome of a new Firmicutes species belonging to the dominant human colonic microbiota ('Ruminococcus bicirculans') reveals two chromosomes and a selective capacity to utilize plant glucans.</title>
        <authorList>
            <consortium name="NISC Comparative Sequencing Program"/>
            <person name="Wegmann U."/>
            <person name="Louis P."/>
            <person name="Goesmann A."/>
            <person name="Henrissat B."/>
            <person name="Duncan S.H."/>
            <person name="Flint H.J."/>
        </authorList>
    </citation>
    <scope>NUCLEOTIDE SEQUENCE</scope>
    <source>
        <strain evidence="2">CGMCC 1.15644</strain>
    </source>
</reference>
<protein>
    <submittedName>
        <fullName evidence="3">Glycosyl transferase family 2</fullName>
    </submittedName>
</protein>
<dbReference type="EMBL" id="SLWO01000006">
    <property type="protein sequence ID" value="TCO22530.1"/>
    <property type="molecule type" value="Genomic_DNA"/>
</dbReference>
<dbReference type="PANTHER" id="PTHR43685">
    <property type="entry name" value="GLYCOSYLTRANSFERASE"/>
    <property type="match status" value="1"/>
</dbReference>
<dbReference type="GO" id="GO:0016740">
    <property type="term" value="F:transferase activity"/>
    <property type="evidence" value="ECO:0007669"/>
    <property type="project" value="UniProtKB-KW"/>
</dbReference>
<evidence type="ECO:0000313" key="3">
    <source>
        <dbReference type="EMBL" id="TCO22530.1"/>
    </source>
</evidence>
<evidence type="ECO:0000313" key="4">
    <source>
        <dbReference type="Proteomes" id="UP000295684"/>
    </source>
</evidence>
<dbReference type="PANTHER" id="PTHR43685:SF14">
    <property type="entry name" value="GLYCOSYLTRANSFERASE 2-LIKE DOMAIN-CONTAINING PROTEIN"/>
    <property type="match status" value="1"/>
</dbReference>
<dbReference type="Proteomes" id="UP000622648">
    <property type="component" value="Unassembled WGS sequence"/>
</dbReference>
<dbReference type="InterPro" id="IPR029044">
    <property type="entry name" value="Nucleotide-diphossugar_trans"/>
</dbReference>
<dbReference type="Proteomes" id="UP000295684">
    <property type="component" value="Unassembled WGS sequence"/>
</dbReference>
<accession>A0A4R2H9R6</accession>
<comment type="caution">
    <text evidence="3">The sequence shown here is derived from an EMBL/GenBank/DDBJ whole genome shotgun (WGS) entry which is preliminary data.</text>
</comment>
<proteinExistence type="predicted"/>
<dbReference type="Gene3D" id="3.90.550.10">
    <property type="entry name" value="Spore Coat Polysaccharide Biosynthesis Protein SpsA, Chain A"/>
    <property type="match status" value="1"/>
</dbReference>
<dbReference type="EMBL" id="BMJO01000006">
    <property type="protein sequence ID" value="GGE65257.1"/>
    <property type="molecule type" value="Genomic_DNA"/>
</dbReference>
<evidence type="ECO:0000259" key="1">
    <source>
        <dbReference type="Pfam" id="PF00535"/>
    </source>
</evidence>
<keyword evidence="3" id="KW-0808">Transferase</keyword>
<feature type="domain" description="Glycosyltransferase 2-like" evidence="1">
    <location>
        <begin position="24"/>
        <end position="175"/>
    </location>
</feature>
<evidence type="ECO:0000313" key="5">
    <source>
        <dbReference type="Proteomes" id="UP000622648"/>
    </source>
</evidence>
<dbReference type="InterPro" id="IPR050834">
    <property type="entry name" value="Glycosyltransf_2"/>
</dbReference>
<gene>
    <name evidence="3" type="ORF">EV200_106172</name>
    <name evidence="2" type="ORF">GCM10011413_34650</name>
</gene>
<dbReference type="SUPFAM" id="SSF53448">
    <property type="entry name" value="Nucleotide-diphospho-sugar transferases"/>
    <property type="match status" value="1"/>
</dbReference>
<dbReference type="Pfam" id="PF00535">
    <property type="entry name" value="Glycos_transf_2"/>
    <property type="match status" value="1"/>
</dbReference>
<dbReference type="InterPro" id="IPR001173">
    <property type="entry name" value="Glyco_trans_2-like"/>
</dbReference>
<reference evidence="3 4" key="3">
    <citation type="submission" date="2019-03" db="EMBL/GenBank/DDBJ databases">
        <title>Genomic Encyclopedia of Type Strains, Phase IV (KMG-IV): sequencing the most valuable type-strain genomes for metagenomic binning, comparative biology and taxonomic classification.</title>
        <authorList>
            <person name="Goeker M."/>
        </authorList>
    </citation>
    <scope>NUCLEOTIDE SEQUENCE [LARGE SCALE GENOMIC DNA]</scope>
    <source>
        <strain evidence="3 4">DSM 103236</strain>
    </source>
</reference>
<reference evidence="5" key="2">
    <citation type="journal article" date="2019" name="Int. J. Syst. Evol. Microbiol.">
        <title>The Global Catalogue of Microorganisms (GCM) 10K type strain sequencing project: providing services to taxonomists for standard genome sequencing and annotation.</title>
        <authorList>
            <consortium name="The Broad Institute Genomics Platform"/>
            <consortium name="The Broad Institute Genome Sequencing Center for Infectious Disease"/>
            <person name="Wu L."/>
            <person name="Ma J."/>
        </authorList>
    </citation>
    <scope>NUCLEOTIDE SEQUENCE [LARGE SCALE GENOMIC DNA]</scope>
    <source>
        <strain evidence="5">CGMCC 1.15644</strain>
    </source>
</reference>
<name>A0A4R2H9R6_9SPHI</name>